<dbReference type="Pfam" id="PF01052">
    <property type="entry name" value="FliMN_C"/>
    <property type="match status" value="1"/>
</dbReference>
<evidence type="ECO:0000313" key="2">
    <source>
        <dbReference type="EMBL" id="VVE90701.1"/>
    </source>
</evidence>
<sequence>MNQMASNGVEWRALQAWSDAQRERLAGHWRTQLAEFVATWSTRPVGAVDDFGVQVVPLTSAFDNAPQDVLALHSAQSVDAGAWLTGRTTAGARRPVHAMAAALFGQSPVTAGTASIGVACDALDALVRRLGFDRFVAQSDWPAGTLRAPWSGALGLRFSLGPSEWTVIALASTVQRWIASEASASALDIAAEAFDSRARGGLTKLSAALAHTQVSLRVRLDGPLLALGVLTDLREGDIVALPHALSMPLHVETPTGEPVCRAYLGRQKDRLAIELSDAHESSSLQESV</sequence>
<keyword evidence="3" id="KW-1185">Reference proteome</keyword>
<proteinExistence type="predicted"/>
<evidence type="ECO:0000259" key="1">
    <source>
        <dbReference type="Pfam" id="PF01052"/>
    </source>
</evidence>
<organism evidence="2 3">
    <name type="scientific">Pandoraea bronchicola</name>
    <dbReference type="NCBI Taxonomy" id="2508287"/>
    <lineage>
        <taxon>Bacteria</taxon>
        <taxon>Pseudomonadati</taxon>
        <taxon>Pseudomonadota</taxon>
        <taxon>Betaproteobacteria</taxon>
        <taxon>Burkholderiales</taxon>
        <taxon>Burkholderiaceae</taxon>
        <taxon>Pandoraea</taxon>
    </lineage>
</organism>
<feature type="domain" description="Flagellar motor switch protein FliN-like C-terminal" evidence="1">
    <location>
        <begin position="209"/>
        <end position="277"/>
    </location>
</feature>
<accession>A0A5E5BWI3</accession>
<dbReference type="AlphaFoldDB" id="A0A5E5BWI3"/>
<reference evidence="2 3" key="1">
    <citation type="submission" date="2019-08" db="EMBL/GenBank/DDBJ databases">
        <authorList>
            <person name="Peeters C."/>
        </authorList>
    </citation>
    <scope>NUCLEOTIDE SEQUENCE [LARGE SCALE GENOMIC DNA]</scope>
    <source>
        <strain evidence="2 3">LMG 20603</strain>
    </source>
</reference>
<dbReference type="EMBL" id="CABPST010000019">
    <property type="protein sequence ID" value="VVE90701.1"/>
    <property type="molecule type" value="Genomic_DNA"/>
</dbReference>
<dbReference type="OrthoDB" id="9780765at2"/>
<name>A0A5E5BWI3_9BURK</name>
<dbReference type="InterPro" id="IPR001543">
    <property type="entry name" value="FliN-like_C"/>
</dbReference>
<dbReference type="InterPro" id="IPR036429">
    <property type="entry name" value="SpoA-like_sf"/>
</dbReference>
<dbReference type="SUPFAM" id="SSF101801">
    <property type="entry name" value="Surface presentation of antigens (SPOA)"/>
    <property type="match status" value="1"/>
</dbReference>
<dbReference type="Proteomes" id="UP000382040">
    <property type="component" value="Unassembled WGS sequence"/>
</dbReference>
<evidence type="ECO:0000313" key="3">
    <source>
        <dbReference type="Proteomes" id="UP000382040"/>
    </source>
</evidence>
<protein>
    <recommendedName>
        <fullName evidence="1">Flagellar motor switch protein FliN-like C-terminal domain-containing protein</fullName>
    </recommendedName>
</protein>
<dbReference type="Gene3D" id="2.30.330.10">
    <property type="entry name" value="SpoA-like"/>
    <property type="match status" value="1"/>
</dbReference>
<gene>
    <name evidence="2" type="ORF">PBR20603_04688</name>
</gene>